<proteinExistence type="predicted"/>
<evidence type="ECO:0000313" key="2">
    <source>
        <dbReference type="Proteomes" id="UP000195338"/>
    </source>
</evidence>
<dbReference type="Proteomes" id="UP000195338">
    <property type="component" value="Unassembled WGS sequence"/>
</dbReference>
<reference evidence="1 2" key="1">
    <citation type="submission" date="2016-04" db="EMBL/GenBank/DDBJ databases">
        <authorList>
            <person name="Mornico D."/>
        </authorList>
    </citation>
    <scope>NUCLEOTIDE SEQUENCE [LARGE SCALE GENOMIC DNA]</scope>
    <source>
        <strain evidence="1 2">A121</strain>
    </source>
</reference>
<gene>
    <name evidence="1" type="ORF">BN4901_2463</name>
</gene>
<sequence length="40" mass="4545">MRILAILKTEGYIHLSRGILTEVISLPEQLSLLYSKSKTE</sequence>
<keyword evidence="2" id="KW-1185">Reference proteome</keyword>
<evidence type="ECO:0000313" key="1">
    <source>
        <dbReference type="EMBL" id="SBW25432.1"/>
    </source>
</evidence>
<dbReference type="EMBL" id="FLUX01000030">
    <property type="protein sequence ID" value="SBW25432.1"/>
    <property type="molecule type" value="Genomic_DNA"/>
</dbReference>
<protein>
    <submittedName>
        <fullName evidence="1">Uncharacterized protein</fullName>
    </submittedName>
</protein>
<name>A0ABY0JQ16_9ENTR</name>
<accession>A0ABY0JQ16</accession>
<comment type="caution">
    <text evidence="1">The sequence shown here is derived from an EMBL/GenBank/DDBJ whole genome shotgun (WGS) entry which is preliminary data.</text>
</comment>
<organism evidence="1 2">
    <name type="scientific">Citrobacter europaeus</name>
    <dbReference type="NCBI Taxonomy" id="1914243"/>
    <lineage>
        <taxon>Bacteria</taxon>
        <taxon>Pseudomonadati</taxon>
        <taxon>Pseudomonadota</taxon>
        <taxon>Gammaproteobacteria</taxon>
        <taxon>Enterobacterales</taxon>
        <taxon>Enterobacteriaceae</taxon>
        <taxon>Citrobacter</taxon>
    </lineage>
</organism>